<name>A0A6G3ZX89_9BACL</name>
<proteinExistence type="predicted"/>
<sequence>MPYTHFRMIAYEIPTVTYINNDWPRSIISGWDAGQEYQTIGRLPVTAPTAIQADARIRLKRLAGVVNLAWNRLQALGGDNVNTLKIFILPEFYFRPPATVGADYTNNTYPPLVFSSIFNVLNSMFQHADFRDWLFICGTALGNTISDTTVQPIYHNSAAIVRGGPRVIVDRGLTRLAGVHEIIEKRLNSGIDGIVGSVPGMDPGTKQIFEDWRMRRKRVMEIDGVSMGLDICLDHVSSVLKQTVADWSSKENGARTPALKFHLLTAGAMSIRPSDVVAKVGGYVIRNDGLATAPASARSELKRVTGYSYTLPIVGREISVSPTNKYGKAALVNVPSVSTFDIPAGPMQVPRPGTGTQYHWFDQRIVFYDSIVLPT</sequence>
<dbReference type="AlphaFoldDB" id="A0A6G3ZX89"/>
<accession>A0A6G3ZX89</accession>
<dbReference type="EMBL" id="JAAIKC010000003">
    <property type="protein sequence ID" value="NEW06836.1"/>
    <property type="molecule type" value="Genomic_DNA"/>
</dbReference>
<organism evidence="1">
    <name type="scientific">Paenibacillus sp. SYP-B3998</name>
    <dbReference type="NCBI Taxonomy" id="2678564"/>
    <lineage>
        <taxon>Bacteria</taxon>
        <taxon>Bacillati</taxon>
        <taxon>Bacillota</taxon>
        <taxon>Bacilli</taxon>
        <taxon>Bacillales</taxon>
        <taxon>Paenibacillaceae</taxon>
        <taxon>Paenibacillus</taxon>
    </lineage>
</organism>
<comment type="caution">
    <text evidence="1">The sequence shown here is derived from an EMBL/GenBank/DDBJ whole genome shotgun (WGS) entry which is preliminary data.</text>
</comment>
<dbReference type="RefSeq" id="WP_163946546.1">
    <property type="nucleotide sequence ID" value="NZ_JAAIKC010000003.1"/>
</dbReference>
<gene>
    <name evidence="1" type="ORF">GK047_12525</name>
</gene>
<evidence type="ECO:0000313" key="1">
    <source>
        <dbReference type="EMBL" id="NEW06836.1"/>
    </source>
</evidence>
<protein>
    <submittedName>
        <fullName evidence="1">Uncharacterized protein</fullName>
    </submittedName>
</protein>
<reference evidence="1" key="1">
    <citation type="submission" date="2020-02" db="EMBL/GenBank/DDBJ databases">
        <authorList>
            <person name="Shen X.-R."/>
            <person name="Zhang Y.-X."/>
        </authorList>
    </citation>
    <scope>NUCLEOTIDE SEQUENCE</scope>
    <source>
        <strain evidence="1">SYP-B3998</strain>
    </source>
</reference>